<dbReference type="InterPro" id="IPR028082">
    <property type="entry name" value="Peripla_BP_I"/>
</dbReference>
<dbReference type="HOGENOM" id="CLU_037628_6_1_11"/>
<feature type="compositionally biased region" description="Low complexity" evidence="4">
    <location>
        <begin position="400"/>
        <end position="415"/>
    </location>
</feature>
<dbReference type="InterPro" id="IPR046335">
    <property type="entry name" value="LacI/GalR-like_sensor"/>
</dbReference>
<dbReference type="SMART" id="SM00354">
    <property type="entry name" value="HTH_LACI"/>
    <property type="match status" value="1"/>
</dbReference>
<dbReference type="STRING" id="396014.BF93_09580"/>
<feature type="region of interest" description="Disordered" evidence="4">
    <location>
        <begin position="373"/>
        <end position="415"/>
    </location>
</feature>
<comment type="caution">
    <text evidence="6">The sequence shown here is derived from an EMBL/GenBank/DDBJ whole genome shotgun (WGS) entry which is preliminary data.</text>
</comment>
<evidence type="ECO:0000313" key="6">
    <source>
        <dbReference type="EMBL" id="EWS79815.1"/>
    </source>
</evidence>
<proteinExistence type="predicted"/>
<accession>Z9JN03</accession>
<dbReference type="InterPro" id="IPR010982">
    <property type="entry name" value="Lambda_DNA-bd_dom_sf"/>
</dbReference>
<dbReference type="GO" id="GO:0000976">
    <property type="term" value="F:transcription cis-regulatory region binding"/>
    <property type="evidence" value="ECO:0007669"/>
    <property type="project" value="TreeGrafter"/>
</dbReference>
<dbReference type="PATRIC" id="fig|396014.3.peg.3413"/>
<name>Z9JN03_9MICO</name>
<evidence type="ECO:0000256" key="4">
    <source>
        <dbReference type="SAM" id="MobiDB-lite"/>
    </source>
</evidence>
<evidence type="ECO:0000259" key="5">
    <source>
        <dbReference type="PROSITE" id="PS50932"/>
    </source>
</evidence>
<keyword evidence="2" id="KW-0238">DNA-binding</keyword>
<dbReference type="Proteomes" id="UP000023067">
    <property type="component" value="Unassembled WGS sequence"/>
</dbReference>
<dbReference type="InterPro" id="IPR000843">
    <property type="entry name" value="HTH_LacI"/>
</dbReference>
<reference evidence="6 7" key="1">
    <citation type="submission" date="2014-02" db="EMBL/GenBank/DDBJ databases">
        <title>Genome sequence of Brachybacterium phenoliresistens strain W13A50.</title>
        <authorList>
            <person name="Wang X."/>
        </authorList>
    </citation>
    <scope>NUCLEOTIDE SEQUENCE [LARGE SCALE GENOMIC DNA]</scope>
    <source>
        <strain evidence="6 7">W13A50</strain>
    </source>
</reference>
<dbReference type="CDD" id="cd06267">
    <property type="entry name" value="PBP1_LacI_sugar_binding-like"/>
    <property type="match status" value="1"/>
</dbReference>
<protein>
    <submittedName>
        <fullName evidence="6">LacI family transcriptional regulator</fullName>
    </submittedName>
</protein>
<dbReference type="AlphaFoldDB" id="Z9JN03"/>
<evidence type="ECO:0000256" key="1">
    <source>
        <dbReference type="ARBA" id="ARBA00023015"/>
    </source>
</evidence>
<dbReference type="SUPFAM" id="SSF47413">
    <property type="entry name" value="lambda repressor-like DNA-binding domains"/>
    <property type="match status" value="1"/>
</dbReference>
<evidence type="ECO:0000256" key="3">
    <source>
        <dbReference type="ARBA" id="ARBA00023163"/>
    </source>
</evidence>
<keyword evidence="3" id="KW-0804">Transcription</keyword>
<dbReference type="EMBL" id="JDYK01000024">
    <property type="protein sequence ID" value="EWS79815.1"/>
    <property type="molecule type" value="Genomic_DNA"/>
</dbReference>
<feature type="region of interest" description="Disordered" evidence="4">
    <location>
        <begin position="155"/>
        <end position="199"/>
    </location>
</feature>
<feature type="domain" description="HTH lacI-type" evidence="5">
    <location>
        <begin position="2"/>
        <end position="56"/>
    </location>
</feature>
<gene>
    <name evidence="6" type="ORF">BF93_09580</name>
</gene>
<dbReference type="CDD" id="cd01392">
    <property type="entry name" value="HTH_LacI"/>
    <property type="match status" value="1"/>
</dbReference>
<keyword evidence="7" id="KW-1185">Reference proteome</keyword>
<dbReference type="PANTHER" id="PTHR30146:SF109">
    <property type="entry name" value="HTH-TYPE TRANSCRIPTIONAL REGULATOR GALS"/>
    <property type="match status" value="1"/>
</dbReference>
<dbReference type="SUPFAM" id="SSF53822">
    <property type="entry name" value="Periplasmic binding protein-like I"/>
    <property type="match status" value="1"/>
</dbReference>
<evidence type="ECO:0000256" key="2">
    <source>
        <dbReference type="ARBA" id="ARBA00023125"/>
    </source>
</evidence>
<dbReference type="Gene3D" id="1.10.260.40">
    <property type="entry name" value="lambda repressor-like DNA-binding domains"/>
    <property type="match status" value="1"/>
</dbReference>
<dbReference type="Pfam" id="PF13377">
    <property type="entry name" value="Peripla_BP_3"/>
    <property type="match status" value="1"/>
</dbReference>
<sequence>MPTMKEVASRAGVSLKSVSRVVNGHPNTSAEVREKVERAIAELGWRPNTHARSLRTGRTGLIALSVPDLRTSSASHLAQALVSEAERQGLRVAIEPSHGRAERVRRTLDACGASFDAVVHVGALPAGIDPASLDPAHPVVLVRAAESLEQAWADAPPEAAADGPARDAADEPAGNAAGATGGSRTPRDGAAAASLDSVDTDSDASARAVHHHLRTVGRSRVVILGREAGAADGFTRALSRAFADAPVLRPSHTADRAAGRELAAQALAAAPASDALVCAEDELAIGALSLLHERGIAVPGRIAVTGHGNIDDGQFTTPTLTTIDLGLPSLARHVVEQVRARLDGDRSPARRIVLRARILRRESTLGLGGIGPTGAVGGAAGIDPDLGPGSGSGPSPAPDPAAAADRGPEEAPWLG</sequence>
<dbReference type="eggNOG" id="COG1609">
    <property type="taxonomic scope" value="Bacteria"/>
</dbReference>
<dbReference type="Gene3D" id="3.40.50.2300">
    <property type="match status" value="2"/>
</dbReference>
<dbReference type="GO" id="GO:0003700">
    <property type="term" value="F:DNA-binding transcription factor activity"/>
    <property type="evidence" value="ECO:0007669"/>
    <property type="project" value="TreeGrafter"/>
</dbReference>
<organism evidence="6 7">
    <name type="scientific">Brachybacterium phenoliresistens</name>
    <dbReference type="NCBI Taxonomy" id="396014"/>
    <lineage>
        <taxon>Bacteria</taxon>
        <taxon>Bacillati</taxon>
        <taxon>Actinomycetota</taxon>
        <taxon>Actinomycetes</taxon>
        <taxon>Micrococcales</taxon>
        <taxon>Dermabacteraceae</taxon>
        <taxon>Brachybacterium</taxon>
    </lineage>
</organism>
<evidence type="ECO:0000313" key="7">
    <source>
        <dbReference type="Proteomes" id="UP000023067"/>
    </source>
</evidence>
<dbReference type="PROSITE" id="PS00356">
    <property type="entry name" value="HTH_LACI_1"/>
    <property type="match status" value="1"/>
</dbReference>
<dbReference type="PROSITE" id="PS50932">
    <property type="entry name" value="HTH_LACI_2"/>
    <property type="match status" value="1"/>
</dbReference>
<keyword evidence="1" id="KW-0805">Transcription regulation</keyword>
<dbReference type="Pfam" id="PF00356">
    <property type="entry name" value="LacI"/>
    <property type="match status" value="1"/>
</dbReference>
<dbReference type="PANTHER" id="PTHR30146">
    <property type="entry name" value="LACI-RELATED TRANSCRIPTIONAL REPRESSOR"/>
    <property type="match status" value="1"/>
</dbReference>